<evidence type="ECO:0000256" key="1">
    <source>
        <dbReference type="ARBA" id="ARBA00007816"/>
    </source>
</evidence>
<evidence type="ECO:0000256" key="3">
    <source>
        <dbReference type="ARBA" id="ARBA00048954"/>
    </source>
</evidence>
<accession>A0AAT9GQY4</accession>
<dbReference type="GO" id="GO:0043139">
    <property type="term" value="F:5'-3' DNA helicase activity"/>
    <property type="evidence" value="ECO:0007669"/>
    <property type="project" value="UniProtKB-EC"/>
</dbReference>
<dbReference type="PANTHER" id="PTHR42957">
    <property type="entry name" value="HELICASE MJ1565-RELATED"/>
    <property type="match status" value="1"/>
</dbReference>
<dbReference type="InterPro" id="IPR027417">
    <property type="entry name" value="P-loop_NTPase"/>
</dbReference>
<gene>
    <name evidence="7" type="ORF">SJAV_12990</name>
</gene>
<dbReference type="Gene3D" id="3.40.50.300">
    <property type="entry name" value="P-loop containing nucleotide triphosphate hydrolases"/>
    <property type="match status" value="2"/>
</dbReference>
<sequence length="542" mass="61689">METRYFSLIPLLVGIYLLGSTFHIFSLNQEYIFYSVLAIILLIVILSKFYVSNKIKKIILHMNIKNSIYELQLTDESYYFIGFRIVGKENNNDIKIDYNSELQIAIDTVRRNKDRNLKVAIVTLLDPAPGSAILFYAKKDKDIEHLINEAILLKSMIESIAPHVTLEPISFKVNPVLPLPKVLGSVIYTGYIGQKKFDVKTDHIISGDYDIELGNILESSEIPIGIRSNDVFRHVGIFGSTGSGKSNTAALLSMELKKKGFDVIILDWHGEYKNLLRDFNVYDSQNFLVLNPIDTDDLTTMDIAELMGDALELTEPQKFLLYLGLEVLNQMHEFSFKTLLQVISANISDNTFMQRDVKFALTRKIIMLFSGLGEKLISSDNGYTYMDLGEKLRGGNIIDLSFIRSIKLRKLYALMILRFLLEYAIETRNKDRKMFIVIEEAQNYFNQMNTVISRALQEIRKFNVGLCIVSQSPSNVDQEVIKNTSIKIIHSIKSNIDKKVIADSLSLDKEGIQLMDKLDIGEALLVAPNLRKEVLIKVKKVV</sequence>
<evidence type="ECO:0000313" key="7">
    <source>
        <dbReference type="EMBL" id="BFH73355.1"/>
    </source>
</evidence>
<protein>
    <submittedName>
        <fullName evidence="7">DUF87 domain-containing protein</fullName>
    </submittedName>
</protein>
<comment type="catalytic activity">
    <reaction evidence="4">
        <text>ATP + H2O = ADP + phosphate + H(+)</text>
        <dbReference type="Rhea" id="RHEA:13065"/>
        <dbReference type="ChEBI" id="CHEBI:15377"/>
        <dbReference type="ChEBI" id="CHEBI:15378"/>
        <dbReference type="ChEBI" id="CHEBI:30616"/>
        <dbReference type="ChEBI" id="CHEBI:43474"/>
        <dbReference type="ChEBI" id="CHEBI:456216"/>
        <dbReference type="EC" id="5.6.2.4"/>
    </reaction>
</comment>
<evidence type="ECO:0000259" key="6">
    <source>
        <dbReference type="Pfam" id="PF01935"/>
    </source>
</evidence>
<dbReference type="EMBL" id="AP031322">
    <property type="protein sequence ID" value="BFH73355.1"/>
    <property type="molecule type" value="Genomic_DNA"/>
</dbReference>
<comment type="catalytic activity">
    <reaction evidence="2">
        <text>Couples ATP hydrolysis with the unwinding of duplex DNA by translocating in the 3'-5' direction.</text>
        <dbReference type="EC" id="5.6.2.4"/>
    </reaction>
</comment>
<dbReference type="Pfam" id="PF01935">
    <property type="entry name" value="DUF87"/>
    <property type="match status" value="1"/>
</dbReference>
<feature type="domain" description="Helicase HerA central" evidence="6">
    <location>
        <begin position="211"/>
        <end position="419"/>
    </location>
</feature>
<comment type="similarity">
    <text evidence="1">Belongs to the HerA family.</text>
</comment>
<evidence type="ECO:0000256" key="4">
    <source>
        <dbReference type="ARBA" id="ARBA00048988"/>
    </source>
</evidence>
<keyword evidence="5" id="KW-0472">Membrane</keyword>
<dbReference type="SUPFAM" id="SSF52540">
    <property type="entry name" value="P-loop containing nucleoside triphosphate hydrolases"/>
    <property type="match status" value="1"/>
</dbReference>
<organism evidence="7">
    <name type="scientific">Sulfurisphaera javensis</name>
    <dbReference type="NCBI Taxonomy" id="2049879"/>
    <lineage>
        <taxon>Archaea</taxon>
        <taxon>Thermoproteota</taxon>
        <taxon>Thermoprotei</taxon>
        <taxon>Sulfolobales</taxon>
        <taxon>Sulfolobaceae</taxon>
        <taxon>Sulfurisphaera</taxon>
    </lineage>
</organism>
<dbReference type="AlphaFoldDB" id="A0AAT9GQY4"/>
<evidence type="ECO:0000256" key="5">
    <source>
        <dbReference type="SAM" id="Phobius"/>
    </source>
</evidence>
<feature type="transmembrane region" description="Helical" evidence="5">
    <location>
        <begin position="5"/>
        <end position="25"/>
    </location>
</feature>
<evidence type="ECO:0000256" key="2">
    <source>
        <dbReference type="ARBA" id="ARBA00034617"/>
    </source>
</evidence>
<dbReference type="KEGG" id="sjv:SJAV_12990"/>
<dbReference type="PANTHER" id="PTHR42957:SF2">
    <property type="entry name" value="HELICASE HERA CENTRAL DOMAIN-CONTAINING PROTEIN"/>
    <property type="match status" value="1"/>
</dbReference>
<keyword evidence="5" id="KW-0812">Transmembrane</keyword>
<dbReference type="GO" id="GO:0043138">
    <property type="term" value="F:3'-5' DNA helicase activity"/>
    <property type="evidence" value="ECO:0007669"/>
    <property type="project" value="UniProtKB-EC"/>
</dbReference>
<proteinExistence type="inferred from homology"/>
<keyword evidence="5" id="KW-1133">Transmembrane helix</keyword>
<comment type="catalytic activity">
    <reaction evidence="3">
        <text>ATP + H2O = ADP + phosphate + H(+)</text>
        <dbReference type="Rhea" id="RHEA:13065"/>
        <dbReference type="ChEBI" id="CHEBI:15377"/>
        <dbReference type="ChEBI" id="CHEBI:15378"/>
        <dbReference type="ChEBI" id="CHEBI:30616"/>
        <dbReference type="ChEBI" id="CHEBI:43474"/>
        <dbReference type="ChEBI" id="CHEBI:456216"/>
        <dbReference type="EC" id="5.6.2.3"/>
    </reaction>
</comment>
<feature type="transmembrane region" description="Helical" evidence="5">
    <location>
        <begin position="31"/>
        <end position="51"/>
    </location>
</feature>
<feature type="transmembrane region" description="Helical" evidence="5">
    <location>
        <begin position="119"/>
        <end position="137"/>
    </location>
</feature>
<dbReference type="InterPro" id="IPR008571">
    <property type="entry name" value="HerA-like"/>
</dbReference>
<name>A0AAT9GQY4_9CREN</name>
<dbReference type="InterPro" id="IPR002789">
    <property type="entry name" value="HerA_central"/>
</dbReference>
<reference evidence="7" key="1">
    <citation type="submission" date="2024-03" db="EMBL/GenBank/DDBJ databases">
        <title>Complete genome sequence of Sulfurisphaera javensis strain KD-1.</title>
        <authorList>
            <person name="Sakai H."/>
            <person name="Nur N."/>
            <person name="Suwanto A."/>
            <person name="Kurosawa N."/>
        </authorList>
    </citation>
    <scope>NUCLEOTIDE SEQUENCE</scope>
    <source>
        <strain evidence="7">KD-1</strain>
    </source>
</reference>